<evidence type="ECO:0000313" key="2">
    <source>
        <dbReference type="Proteomes" id="UP000544122"/>
    </source>
</evidence>
<comment type="caution">
    <text evidence="1">The sequence shown here is derived from an EMBL/GenBank/DDBJ whole genome shotgun (WGS) entry which is preliminary data.</text>
</comment>
<organism evidence="1 2">
    <name type="scientific">Bradyrhizobium australiense</name>
    <dbReference type="NCBI Taxonomy" id="2721161"/>
    <lineage>
        <taxon>Bacteria</taxon>
        <taxon>Pseudomonadati</taxon>
        <taxon>Pseudomonadota</taxon>
        <taxon>Alphaproteobacteria</taxon>
        <taxon>Hyphomicrobiales</taxon>
        <taxon>Nitrobacteraceae</taxon>
        <taxon>Bradyrhizobium</taxon>
    </lineage>
</organism>
<proteinExistence type="predicted"/>
<protein>
    <submittedName>
        <fullName evidence="1">Uncharacterized protein</fullName>
    </submittedName>
</protein>
<dbReference type="Proteomes" id="UP000544122">
    <property type="component" value="Unassembled WGS sequence"/>
</dbReference>
<accession>A0A7Y4H0F3</accession>
<sequence>MELDAFRVGSLYSGGVIMHVNKGHSVFTIGRVAKDLGEDEDWLCDVANGMDPEDCLIWVFGVGDDDIMAFTDLGIDPSDDRRFCRTVIVTCVARVAPPARR</sequence>
<keyword evidence="2" id="KW-1185">Reference proteome</keyword>
<gene>
    <name evidence="1" type="ORF">HCN58_34925</name>
</gene>
<name>A0A7Y4H0F3_9BRAD</name>
<reference evidence="1 2" key="1">
    <citation type="submission" date="2020-03" db="EMBL/GenBank/DDBJ databases">
        <title>Bradyrhizobium diversity isolated from nodules of Indigofera sp.</title>
        <authorList>
            <person name="Klepa M."/>
            <person name="Helene L."/>
            <person name="Hungria M."/>
        </authorList>
    </citation>
    <scope>NUCLEOTIDE SEQUENCE [LARGE SCALE GENOMIC DNA]</scope>
    <source>
        <strain evidence="1 2">WSM 1791</strain>
    </source>
</reference>
<evidence type="ECO:0000313" key="1">
    <source>
        <dbReference type="EMBL" id="NOJ44622.1"/>
    </source>
</evidence>
<dbReference type="EMBL" id="JAAVLX010000023">
    <property type="protein sequence ID" value="NOJ44622.1"/>
    <property type="molecule type" value="Genomic_DNA"/>
</dbReference>
<dbReference type="AlphaFoldDB" id="A0A7Y4H0F3"/>